<sequence length="255" mass="27822">MKRLVLATLLAGTALTAPSLAQDHEHRHAGTHVHGLAELAVAINPDGTLVAELESPLYNLIGFERAPRNADEYALVAAAIAALEGDARPAFNAEAGCSLTETLLEGFPPAEADSGDHDHDHEHMDHDGEEPHDHDHDHHGHDHDEADHDHAYDHAHDHYGDHSEAETPPDDHAHDHGHGHSHSHSHSHGDGERRYSDGFVTWTYACSAPTRLTRVDTGALFDGFDRLERVNIQFFDGTRSASDTLTASSARLSIR</sequence>
<feature type="region of interest" description="Disordered" evidence="1">
    <location>
        <begin position="106"/>
        <end position="192"/>
    </location>
</feature>
<feature type="chain" id="PRO_5045417221" evidence="2">
    <location>
        <begin position="22"/>
        <end position="255"/>
    </location>
</feature>
<evidence type="ECO:0000256" key="2">
    <source>
        <dbReference type="SAM" id="SignalP"/>
    </source>
</evidence>
<name>A0ABV9NCX1_9PROT</name>
<proteinExistence type="predicted"/>
<evidence type="ECO:0000256" key="1">
    <source>
        <dbReference type="SAM" id="MobiDB-lite"/>
    </source>
</evidence>
<keyword evidence="4" id="KW-1185">Reference proteome</keyword>
<organism evidence="3 4">
    <name type="scientific">Glycocaulis abyssi</name>
    <dbReference type="NCBI Taxonomy" id="1433403"/>
    <lineage>
        <taxon>Bacteria</taxon>
        <taxon>Pseudomonadati</taxon>
        <taxon>Pseudomonadota</taxon>
        <taxon>Alphaproteobacteria</taxon>
        <taxon>Maricaulales</taxon>
        <taxon>Maricaulaceae</taxon>
        <taxon>Glycocaulis</taxon>
    </lineage>
</organism>
<accession>A0ABV9NCX1</accession>
<feature type="signal peptide" evidence="2">
    <location>
        <begin position="1"/>
        <end position="21"/>
    </location>
</feature>
<feature type="compositionally biased region" description="Basic and acidic residues" evidence="1">
    <location>
        <begin position="114"/>
        <end position="178"/>
    </location>
</feature>
<protein>
    <submittedName>
        <fullName evidence="3">DUF2796 domain-containing protein</fullName>
    </submittedName>
</protein>
<evidence type="ECO:0000313" key="4">
    <source>
        <dbReference type="Proteomes" id="UP001596024"/>
    </source>
</evidence>
<evidence type="ECO:0000313" key="3">
    <source>
        <dbReference type="EMBL" id="MFC4725766.1"/>
    </source>
</evidence>
<dbReference type="EMBL" id="JBHSGQ010000005">
    <property type="protein sequence ID" value="MFC4725766.1"/>
    <property type="molecule type" value="Genomic_DNA"/>
</dbReference>
<reference evidence="4" key="1">
    <citation type="journal article" date="2019" name="Int. J. Syst. Evol. Microbiol.">
        <title>The Global Catalogue of Microorganisms (GCM) 10K type strain sequencing project: providing services to taxonomists for standard genome sequencing and annotation.</title>
        <authorList>
            <consortium name="The Broad Institute Genomics Platform"/>
            <consortium name="The Broad Institute Genome Sequencing Center for Infectious Disease"/>
            <person name="Wu L."/>
            <person name="Ma J."/>
        </authorList>
    </citation>
    <scope>NUCLEOTIDE SEQUENCE [LARGE SCALE GENOMIC DNA]</scope>
    <source>
        <strain evidence="4">CCUG 62981</strain>
    </source>
</reference>
<dbReference type="Pfam" id="PF10986">
    <property type="entry name" value="ZrgA"/>
    <property type="match status" value="2"/>
</dbReference>
<keyword evidence="2" id="KW-0732">Signal</keyword>
<dbReference type="InterPro" id="IPR021253">
    <property type="entry name" value="ZrgA-like"/>
</dbReference>
<gene>
    <name evidence="3" type="ORF">ACFPB0_10730</name>
</gene>
<dbReference type="RefSeq" id="WP_371392737.1">
    <property type="nucleotide sequence ID" value="NZ_CP163421.1"/>
</dbReference>
<comment type="caution">
    <text evidence="3">The sequence shown here is derived from an EMBL/GenBank/DDBJ whole genome shotgun (WGS) entry which is preliminary data.</text>
</comment>
<dbReference type="Proteomes" id="UP001596024">
    <property type="component" value="Unassembled WGS sequence"/>
</dbReference>